<sequence>MAIAAWVLGILGGLCAVMGIITAVGVISLLGAELTAMFWLVLSAILLLACVAAAISRSSYE</sequence>
<dbReference type="EMBL" id="BARV01007466">
    <property type="protein sequence ID" value="GAI08374.1"/>
    <property type="molecule type" value="Genomic_DNA"/>
</dbReference>
<keyword evidence="1" id="KW-0812">Transmembrane</keyword>
<gene>
    <name evidence="2" type="ORF">S06H3_15197</name>
</gene>
<evidence type="ECO:0000256" key="1">
    <source>
        <dbReference type="SAM" id="Phobius"/>
    </source>
</evidence>
<proteinExistence type="predicted"/>
<keyword evidence="1" id="KW-0472">Membrane</keyword>
<protein>
    <recommendedName>
        <fullName evidence="3">Major facilitator superfamily (MFS) profile domain-containing protein</fullName>
    </recommendedName>
</protein>
<comment type="caution">
    <text evidence="2">The sequence shown here is derived from an EMBL/GenBank/DDBJ whole genome shotgun (WGS) entry which is preliminary data.</text>
</comment>
<evidence type="ECO:0008006" key="3">
    <source>
        <dbReference type="Google" id="ProtNLM"/>
    </source>
</evidence>
<accession>X1MPR4</accession>
<keyword evidence="1" id="KW-1133">Transmembrane helix</keyword>
<feature type="transmembrane region" description="Helical" evidence="1">
    <location>
        <begin position="7"/>
        <end position="30"/>
    </location>
</feature>
<feature type="transmembrane region" description="Helical" evidence="1">
    <location>
        <begin position="36"/>
        <end position="55"/>
    </location>
</feature>
<reference evidence="2" key="1">
    <citation type="journal article" date="2014" name="Front. Microbiol.">
        <title>High frequency of phylogenetically diverse reductive dehalogenase-homologous genes in deep subseafloor sedimentary metagenomes.</title>
        <authorList>
            <person name="Kawai M."/>
            <person name="Futagami T."/>
            <person name="Toyoda A."/>
            <person name="Takaki Y."/>
            <person name="Nishi S."/>
            <person name="Hori S."/>
            <person name="Arai W."/>
            <person name="Tsubouchi T."/>
            <person name="Morono Y."/>
            <person name="Uchiyama I."/>
            <person name="Ito T."/>
            <person name="Fujiyama A."/>
            <person name="Inagaki F."/>
            <person name="Takami H."/>
        </authorList>
    </citation>
    <scope>NUCLEOTIDE SEQUENCE</scope>
    <source>
        <strain evidence="2">Expedition CK06-06</strain>
    </source>
</reference>
<name>X1MPR4_9ZZZZ</name>
<evidence type="ECO:0000313" key="2">
    <source>
        <dbReference type="EMBL" id="GAI08374.1"/>
    </source>
</evidence>
<dbReference type="AlphaFoldDB" id="X1MPR4"/>
<organism evidence="2">
    <name type="scientific">marine sediment metagenome</name>
    <dbReference type="NCBI Taxonomy" id="412755"/>
    <lineage>
        <taxon>unclassified sequences</taxon>
        <taxon>metagenomes</taxon>
        <taxon>ecological metagenomes</taxon>
    </lineage>
</organism>